<evidence type="ECO:0000313" key="2">
    <source>
        <dbReference type="EMBL" id="ETR71799.1"/>
    </source>
</evidence>
<evidence type="ECO:0000313" key="3">
    <source>
        <dbReference type="Proteomes" id="UP000189670"/>
    </source>
</evidence>
<keyword evidence="2" id="KW-0547">Nucleotide-binding</keyword>
<dbReference type="Proteomes" id="UP000189670">
    <property type="component" value="Unassembled WGS sequence"/>
</dbReference>
<accession>A0A1V1PA46</accession>
<dbReference type="InterPro" id="IPR025420">
    <property type="entry name" value="DUF4143"/>
</dbReference>
<comment type="caution">
    <text evidence="2">The sequence shown here is derived from an EMBL/GenBank/DDBJ whole genome shotgun (WGS) entry which is preliminary data.</text>
</comment>
<proteinExistence type="predicted"/>
<dbReference type="Pfam" id="PF13635">
    <property type="entry name" value="DUF4143"/>
    <property type="match status" value="1"/>
</dbReference>
<organism evidence="2 3">
    <name type="scientific">Candidatus Magnetoglobus multicellularis str. Araruama</name>
    <dbReference type="NCBI Taxonomy" id="890399"/>
    <lineage>
        <taxon>Bacteria</taxon>
        <taxon>Pseudomonadati</taxon>
        <taxon>Thermodesulfobacteriota</taxon>
        <taxon>Desulfobacteria</taxon>
        <taxon>Desulfobacterales</taxon>
        <taxon>Desulfobacteraceae</taxon>
        <taxon>Candidatus Magnetoglobus</taxon>
    </lineage>
</organism>
<gene>
    <name evidence="2" type="ORF">OMM_02211</name>
</gene>
<dbReference type="GO" id="GO:0005524">
    <property type="term" value="F:ATP binding"/>
    <property type="evidence" value="ECO:0007669"/>
    <property type="project" value="UniProtKB-KW"/>
</dbReference>
<keyword evidence="2" id="KW-0067">ATP-binding</keyword>
<dbReference type="PANTHER" id="PTHR33295:SF8">
    <property type="entry name" value="AAA+ ATPASE DOMAIN-CONTAINING PROTEIN"/>
    <property type="match status" value="1"/>
</dbReference>
<reference evidence="3" key="1">
    <citation type="submission" date="2012-11" db="EMBL/GenBank/DDBJ databases">
        <authorList>
            <person name="Lucero-Rivera Y.E."/>
            <person name="Tovar-Ramirez D."/>
        </authorList>
    </citation>
    <scope>NUCLEOTIDE SEQUENCE [LARGE SCALE GENOMIC DNA]</scope>
    <source>
        <strain evidence="3">Araruama</strain>
    </source>
</reference>
<dbReference type="EMBL" id="ATBP01000220">
    <property type="protein sequence ID" value="ETR71799.1"/>
    <property type="molecule type" value="Genomic_DNA"/>
</dbReference>
<dbReference type="AlphaFoldDB" id="A0A1V1PA46"/>
<evidence type="ECO:0000259" key="1">
    <source>
        <dbReference type="Pfam" id="PF13635"/>
    </source>
</evidence>
<name>A0A1V1PA46_9BACT</name>
<dbReference type="PANTHER" id="PTHR33295">
    <property type="entry name" value="ATPASE"/>
    <property type="match status" value="1"/>
</dbReference>
<feature type="domain" description="DUF4143" evidence="1">
    <location>
        <begin position="11"/>
        <end position="150"/>
    </location>
</feature>
<protein>
    <submittedName>
        <fullName evidence="2">ATP-binding protein</fullName>
    </submittedName>
</protein>
<sequence length="223" mass="26430">MQYYFQDILLRDIITRYQIRNTKEIKELALYLSSNISNLCSYRKLSSMISVKSLNTVKNYLDHLENAFLFFRMGMFDYSLKKQMNNPYKMYCVDTALARSVSFNFSQDLGRIYENIVFIELLRNGYEVYYWKSKQNYEVDFLIRQGRDIIDIIQVSLIISNAKTKEREIRSILEASKTFNLKKAKIITEDYASEHTENGVHIDFIPLWQWLISDHCAIPDSSL</sequence>